<sequence>MNEPVGPELPTDVTGLELDPDIRRQLGTLSKATADRVARHLVMAGQLVDEDPDEALEHALAARREGSRLGVVREAVGYTAYAAGKYEQALAEFRAARRMTGSAEYFPAMADSERGLGRPERALDLIATVDRSELDPVARVELLIVEAGARRDLGQPAAALALLDVPALHGRASATAVTRVRYAYADTLEELGRREEAARWFARVLEVDTDAQTDAEERLARLAEG</sequence>
<evidence type="ECO:0000313" key="2">
    <source>
        <dbReference type="Proteomes" id="UP000198983"/>
    </source>
</evidence>
<dbReference type="OrthoDB" id="3215237at2"/>
<reference evidence="1 2" key="1">
    <citation type="submission" date="2016-10" db="EMBL/GenBank/DDBJ databases">
        <authorList>
            <person name="de Groot N.N."/>
        </authorList>
    </citation>
    <scope>NUCLEOTIDE SEQUENCE [LARGE SCALE GENOMIC DNA]</scope>
    <source>
        <strain evidence="1 2">DSM 22024</strain>
    </source>
</reference>
<dbReference type="AlphaFoldDB" id="A0A1H1W303"/>
<protein>
    <recommendedName>
        <fullName evidence="3">Tetratricopeptide repeat-containing protein</fullName>
    </recommendedName>
</protein>
<proteinExistence type="predicted"/>
<dbReference type="EMBL" id="LT629732">
    <property type="protein sequence ID" value="SDS91435.1"/>
    <property type="molecule type" value="Genomic_DNA"/>
</dbReference>
<dbReference type="SUPFAM" id="SSF48452">
    <property type="entry name" value="TPR-like"/>
    <property type="match status" value="2"/>
</dbReference>
<keyword evidence="2" id="KW-1185">Reference proteome</keyword>
<name>A0A1H1W303_9ACTN</name>
<dbReference type="InterPro" id="IPR011990">
    <property type="entry name" value="TPR-like_helical_dom_sf"/>
</dbReference>
<dbReference type="RefSeq" id="WP_092655430.1">
    <property type="nucleotide sequence ID" value="NZ_LT629732.1"/>
</dbReference>
<evidence type="ECO:0000313" key="1">
    <source>
        <dbReference type="EMBL" id="SDS91435.1"/>
    </source>
</evidence>
<evidence type="ECO:0008006" key="3">
    <source>
        <dbReference type="Google" id="ProtNLM"/>
    </source>
</evidence>
<gene>
    <name evidence="1" type="ORF">SAMN04489717_4326</name>
</gene>
<dbReference type="Proteomes" id="UP000198983">
    <property type="component" value="Chromosome I"/>
</dbReference>
<organism evidence="1 2">
    <name type="scientific">Actinopolymorpha singaporensis</name>
    <dbReference type="NCBI Taxonomy" id="117157"/>
    <lineage>
        <taxon>Bacteria</taxon>
        <taxon>Bacillati</taxon>
        <taxon>Actinomycetota</taxon>
        <taxon>Actinomycetes</taxon>
        <taxon>Propionibacteriales</taxon>
        <taxon>Actinopolymorphaceae</taxon>
        <taxon>Actinopolymorpha</taxon>
    </lineage>
</organism>
<accession>A0A1H1W303</accession>
<dbReference type="Gene3D" id="1.25.40.10">
    <property type="entry name" value="Tetratricopeptide repeat domain"/>
    <property type="match status" value="1"/>
</dbReference>
<dbReference type="STRING" id="117157.SAMN04489717_4326"/>